<feature type="compositionally biased region" description="Polar residues" evidence="5">
    <location>
        <begin position="420"/>
        <end position="442"/>
    </location>
</feature>
<evidence type="ECO:0000256" key="2">
    <source>
        <dbReference type="ARBA" id="ARBA00022801"/>
    </source>
</evidence>
<feature type="region of interest" description="Disordered" evidence="5">
    <location>
        <begin position="849"/>
        <end position="873"/>
    </location>
</feature>
<keyword evidence="2 4" id="KW-0378">Hydrolase</keyword>
<dbReference type="Pfam" id="PF00481">
    <property type="entry name" value="PP2C"/>
    <property type="match status" value="1"/>
</dbReference>
<feature type="compositionally biased region" description="Polar residues" evidence="5">
    <location>
        <begin position="695"/>
        <end position="704"/>
    </location>
</feature>
<dbReference type="GO" id="GO:0004722">
    <property type="term" value="F:protein serine/threonine phosphatase activity"/>
    <property type="evidence" value="ECO:0007669"/>
    <property type="project" value="InterPro"/>
</dbReference>
<evidence type="ECO:0000256" key="5">
    <source>
        <dbReference type="SAM" id="MobiDB-lite"/>
    </source>
</evidence>
<proteinExistence type="inferred from homology"/>
<comment type="similarity">
    <text evidence="4">Belongs to the PP2C family.</text>
</comment>
<dbReference type="InterPro" id="IPR001932">
    <property type="entry name" value="PPM-type_phosphatase-like_dom"/>
</dbReference>
<feature type="compositionally biased region" description="Polar residues" evidence="5">
    <location>
        <begin position="376"/>
        <end position="385"/>
    </location>
</feature>
<evidence type="ECO:0000259" key="6">
    <source>
        <dbReference type="PROSITE" id="PS51746"/>
    </source>
</evidence>
<dbReference type="OrthoDB" id="10025511at2759"/>
<feature type="compositionally biased region" description="Low complexity" evidence="5">
    <location>
        <begin position="569"/>
        <end position="580"/>
    </location>
</feature>
<feature type="compositionally biased region" description="Polar residues" evidence="5">
    <location>
        <begin position="465"/>
        <end position="488"/>
    </location>
</feature>
<dbReference type="PROSITE" id="PS01032">
    <property type="entry name" value="PPM_1"/>
    <property type="match status" value="1"/>
</dbReference>
<dbReference type="Gene3D" id="3.60.40.10">
    <property type="entry name" value="PPM-type phosphatase domain"/>
    <property type="match status" value="1"/>
</dbReference>
<dbReference type="InterPro" id="IPR015655">
    <property type="entry name" value="PP2C"/>
</dbReference>
<keyword evidence="1" id="KW-0479">Metal-binding</keyword>
<comment type="caution">
    <text evidence="7">The sequence shown here is derived from an EMBL/GenBank/DDBJ whole genome shotgun (WGS) entry which is preliminary data.</text>
</comment>
<dbReference type="FunFam" id="3.60.40.10:FF:000060">
    <property type="entry name" value="Protein phosphatase 2c"/>
    <property type="match status" value="1"/>
</dbReference>
<dbReference type="SUPFAM" id="SSF81606">
    <property type="entry name" value="PP2C-like"/>
    <property type="match status" value="1"/>
</dbReference>
<dbReference type="Proteomes" id="UP000198287">
    <property type="component" value="Unassembled WGS sequence"/>
</dbReference>
<feature type="compositionally biased region" description="Polar residues" evidence="5">
    <location>
        <begin position="401"/>
        <end position="411"/>
    </location>
</feature>
<feature type="region of interest" description="Disordered" evidence="5">
    <location>
        <begin position="693"/>
        <end position="750"/>
    </location>
</feature>
<evidence type="ECO:0000256" key="1">
    <source>
        <dbReference type="ARBA" id="ARBA00022723"/>
    </source>
</evidence>
<dbReference type="STRING" id="158441.A0A226DLK1"/>
<sequence>MKKNMDTSIGVNLRVTAHSNQGGRKYMEDMFCVAYQPTADDRDLLYAYFGIFDGHGGREAALYAKHHLMDEIVQQKNFWSDDDELVLKAIHDGFLSTHQGMWKEQEKWPKTTSGLPSTSGTTASIAFVRRGKLYIGHVGDSGIVMGYEDPETGFWRAKPLTKDHKPESPAEMSRINEAGGKVIVKSGVPRVVWNRPRLGHKGPVRRSTHIDEIPFLAVARSLGDLWSYNSETDEFVVSPEPDVSVVDIDIHSHRCLILGTDGLWNMLSPQDAVNSVYFAEKNNERQPQPVHGSTDLSKSWINPSKRLVDRSLDRWLQNNLRADNTSVVTVVVDPPGPPKVPVTSPVGISRYVPQKLMVPVSTPKEKVSTPGAVDQPCSSSASVVQPSARIPSISHPRVIAKTTTGNSTAKASRTKGKVQKSPSSTLPAEATSNELSSATVMSSPEVAPNSPPLAPSRWKHIPRTSPVNSLASNTSHLISRQDSGTTDDVQIHEISSSSESTKSIEQAKNKKKRKASKRSRSSRGEDVPKEKEARTEESVDRRPTTRNSTLPVLSLPIPKRLRVAPPSPNRSSSSSVTSDSLYTRSTRNSRPARPLLGITPSPVLDGPRLVHRVIERPLHSHGLGENWVSPNGTRYPTSRFDWETLTEVTPAPVRCSRNLAVSPTRSAVSCSGKKKLAVSPTRSTRSCSRKRNLAVSPTRSAVSSSRKRKLAVSPTRSAVGCSRNKKLAVSPTRSTRSSGKKKLAVSPTRSAVSYSGMKKLAVSPTRSAVSYSGTKKLAVSPTRSAVSYSGKRKLAVSPTRSTRSCSARTKLAVSPTRSVVSSTRKSKSTKKAAIPPAVPTIVPVVSTSTAAAQSKPMQVKDKTTASKSPQRGQVFKVYLPREKAWTSHKEKSIGRFDVTKEGS</sequence>
<feature type="region of interest" description="Disordered" evidence="5">
    <location>
        <begin position="363"/>
        <end position="599"/>
    </location>
</feature>
<feature type="compositionally biased region" description="Basic and acidic residues" evidence="5">
    <location>
        <begin position="522"/>
        <end position="543"/>
    </location>
</feature>
<dbReference type="CDD" id="cd00143">
    <property type="entry name" value="PP2Cc"/>
    <property type="match status" value="1"/>
</dbReference>
<dbReference type="PANTHER" id="PTHR47992">
    <property type="entry name" value="PROTEIN PHOSPHATASE"/>
    <property type="match status" value="1"/>
</dbReference>
<evidence type="ECO:0000313" key="7">
    <source>
        <dbReference type="EMBL" id="OXA45537.1"/>
    </source>
</evidence>
<dbReference type="AlphaFoldDB" id="A0A226DLK1"/>
<dbReference type="InterPro" id="IPR000222">
    <property type="entry name" value="PP2C_BS"/>
</dbReference>
<feature type="compositionally biased region" description="Basic residues" evidence="5">
    <location>
        <begin position="509"/>
        <end position="521"/>
    </location>
</feature>
<gene>
    <name evidence="7" type="ORF">Fcan01_19787</name>
</gene>
<reference evidence="7 8" key="1">
    <citation type="submission" date="2015-12" db="EMBL/GenBank/DDBJ databases">
        <title>The genome of Folsomia candida.</title>
        <authorList>
            <person name="Faddeeva A."/>
            <person name="Derks M.F."/>
            <person name="Anvar Y."/>
            <person name="Smit S."/>
            <person name="Van Straalen N."/>
            <person name="Roelofs D."/>
        </authorList>
    </citation>
    <scope>NUCLEOTIDE SEQUENCE [LARGE SCALE GENOMIC DNA]</scope>
    <source>
        <strain evidence="7 8">VU population</strain>
        <tissue evidence="7">Whole body</tissue>
    </source>
</reference>
<keyword evidence="8" id="KW-1185">Reference proteome</keyword>
<dbReference type="EMBL" id="LNIX01000017">
    <property type="protein sequence ID" value="OXA45537.1"/>
    <property type="molecule type" value="Genomic_DNA"/>
</dbReference>
<keyword evidence="3 4" id="KW-0904">Protein phosphatase</keyword>
<organism evidence="7 8">
    <name type="scientific">Folsomia candida</name>
    <name type="common">Springtail</name>
    <dbReference type="NCBI Taxonomy" id="158441"/>
    <lineage>
        <taxon>Eukaryota</taxon>
        <taxon>Metazoa</taxon>
        <taxon>Ecdysozoa</taxon>
        <taxon>Arthropoda</taxon>
        <taxon>Hexapoda</taxon>
        <taxon>Collembola</taxon>
        <taxon>Entomobryomorpha</taxon>
        <taxon>Isotomoidea</taxon>
        <taxon>Isotomidae</taxon>
        <taxon>Proisotominae</taxon>
        <taxon>Folsomia</taxon>
    </lineage>
</organism>
<name>A0A226DLK1_FOLCA</name>
<accession>A0A226DLK1</accession>
<protein>
    <submittedName>
        <fullName evidence="7">Protein phosphatase 1D</fullName>
    </submittedName>
</protein>
<dbReference type="GO" id="GO:0046872">
    <property type="term" value="F:metal ion binding"/>
    <property type="evidence" value="ECO:0007669"/>
    <property type="project" value="UniProtKB-KW"/>
</dbReference>
<evidence type="ECO:0000256" key="3">
    <source>
        <dbReference type="ARBA" id="ARBA00022912"/>
    </source>
</evidence>
<dbReference type="InterPro" id="IPR036457">
    <property type="entry name" value="PPM-type-like_dom_sf"/>
</dbReference>
<evidence type="ECO:0000256" key="4">
    <source>
        <dbReference type="RuleBase" id="RU003465"/>
    </source>
</evidence>
<feature type="domain" description="PPM-type phosphatase" evidence="6">
    <location>
        <begin position="14"/>
        <end position="332"/>
    </location>
</feature>
<dbReference type="SMART" id="SM00332">
    <property type="entry name" value="PP2Cc"/>
    <property type="match status" value="1"/>
</dbReference>
<dbReference type="PROSITE" id="PS51746">
    <property type="entry name" value="PPM_2"/>
    <property type="match status" value="1"/>
</dbReference>
<evidence type="ECO:0000313" key="8">
    <source>
        <dbReference type="Proteomes" id="UP000198287"/>
    </source>
</evidence>
<feature type="compositionally biased region" description="Low complexity" evidence="5">
    <location>
        <begin position="492"/>
        <end position="504"/>
    </location>
</feature>